<keyword evidence="12 14" id="KW-0902">Two-component regulatory system</keyword>
<dbReference type="SUPFAM" id="SSF55874">
    <property type="entry name" value="ATPase domain of HSP90 chaperone/DNA topoisomerase II/histidine kinase"/>
    <property type="match status" value="1"/>
</dbReference>
<protein>
    <recommendedName>
        <fullName evidence="14">Sensor protein</fullName>
        <ecNumber evidence="14">2.7.13.3</ecNumber>
    </recommendedName>
</protein>
<feature type="transmembrane region" description="Helical" evidence="14">
    <location>
        <begin position="6"/>
        <end position="29"/>
    </location>
</feature>
<evidence type="ECO:0000256" key="10">
    <source>
        <dbReference type="ARBA" id="ARBA00022840"/>
    </source>
</evidence>
<feature type="transmembrane region" description="Helical" evidence="14">
    <location>
        <begin position="165"/>
        <end position="185"/>
    </location>
</feature>
<dbReference type="Gene3D" id="3.30.565.10">
    <property type="entry name" value="Histidine kinase-like ATPase, C-terminal domain"/>
    <property type="match status" value="1"/>
</dbReference>
<dbReference type="SUPFAM" id="SSF158472">
    <property type="entry name" value="HAMP domain-like"/>
    <property type="match status" value="1"/>
</dbReference>
<keyword evidence="6 14" id="KW-0808">Transferase</keyword>
<dbReference type="OrthoDB" id="9809766at2"/>
<accession>A0A1S1NV92</accession>
<dbReference type="EMBL" id="CP043420">
    <property type="protein sequence ID" value="QEL11935.1"/>
    <property type="molecule type" value="Genomic_DNA"/>
</dbReference>
<dbReference type="CDD" id="cd00075">
    <property type="entry name" value="HATPase"/>
    <property type="match status" value="1"/>
</dbReference>
<dbReference type="KEGG" id="kuy:FY550_12845"/>
<dbReference type="Proteomes" id="UP000322553">
    <property type="component" value="Chromosome"/>
</dbReference>
<dbReference type="CDD" id="cd06225">
    <property type="entry name" value="HAMP"/>
    <property type="match status" value="1"/>
</dbReference>
<comment type="function">
    <text evidence="14">Member of a two-component regulatory system.</text>
</comment>
<dbReference type="Gene3D" id="1.10.287.130">
    <property type="match status" value="1"/>
</dbReference>
<dbReference type="Pfam" id="PF00512">
    <property type="entry name" value="HisKA"/>
    <property type="match status" value="1"/>
</dbReference>
<proteinExistence type="predicted"/>
<keyword evidence="10 14" id="KW-0067">ATP-binding</keyword>
<keyword evidence="16" id="KW-1185">Reference proteome</keyword>
<evidence type="ECO:0000256" key="3">
    <source>
        <dbReference type="ARBA" id="ARBA00022475"/>
    </source>
</evidence>
<keyword evidence="7 14" id="KW-0812">Transmembrane</keyword>
<evidence type="ECO:0000256" key="2">
    <source>
        <dbReference type="ARBA" id="ARBA00004533"/>
    </source>
</evidence>
<evidence type="ECO:0000256" key="12">
    <source>
        <dbReference type="ARBA" id="ARBA00023012"/>
    </source>
</evidence>
<dbReference type="CDD" id="cd00082">
    <property type="entry name" value="HisKA"/>
    <property type="match status" value="1"/>
</dbReference>
<dbReference type="SMART" id="SM00387">
    <property type="entry name" value="HATPase_c"/>
    <property type="match status" value="1"/>
</dbReference>
<dbReference type="InterPro" id="IPR003594">
    <property type="entry name" value="HATPase_dom"/>
</dbReference>
<dbReference type="SMART" id="SM00388">
    <property type="entry name" value="HisKA"/>
    <property type="match status" value="1"/>
</dbReference>
<dbReference type="InterPro" id="IPR036890">
    <property type="entry name" value="HATPase_C_sf"/>
</dbReference>
<reference evidence="15 16" key="1">
    <citation type="submission" date="2019-08" db="EMBL/GenBank/DDBJ databases">
        <title>Complete genome sequence of Kushneria sp. YCWA18, a halophilic phosphate-solubilizing bacterium isolated from Daqiao saltern in China.</title>
        <authorList>
            <person name="Du G.-X."/>
            <person name="Qu L.-Y."/>
        </authorList>
    </citation>
    <scope>NUCLEOTIDE SEQUENCE [LARGE SCALE GENOMIC DNA]</scope>
    <source>
        <strain evidence="15 16">YCWA18</strain>
    </source>
</reference>
<dbReference type="GO" id="GO:0005524">
    <property type="term" value="F:ATP binding"/>
    <property type="evidence" value="ECO:0007669"/>
    <property type="project" value="UniProtKB-KW"/>
</dbReference>
<evidence type="ECO:0000256" key="9">
    <source>
        <dbReference type="ARBA" id="ARBA00022777"/>
    </source>
</evidence>
<dbReference type="SUPFAM" id="SSF47384">
    <property type="entry name" value="Homodimeric domain of signal transducing histidine kinase"/>
    <property type="match status" value="1"/>
</dbReference>
<dbReference type="NCBIfam" id="TIGR01386">
    <property type="entry name" value="cztS_silS_copS"/>
    <property type="match status" value="1"/>
</dbReference>
<dbReference type="InterPro" id="IPR005467">
    <property type="entry name" value="His_kinase_dom"/>
</dbReference>
<keyword evidence="5" id="KW-0597">Phosphoprotein</keyword>
<dbReference type="SMART" id="SM00304">
    <property type="entry name" value="HAMP"/>
    <property type="match status" value="1"/>
</dbReference>
<keyword evidence="3 14" id="KW-1003">Cell membrane</keyword>
<evidence type="ECO:0000256" key="13">
    <source>
        <dbReference type="ARBA" id="ARBA00023136"/>
    </source>
</evidence>
<evidence type="ECO:0000313" key="15">
    <source>
        <dbReference type="EMBL" id="QEL11935.1"/>
    </source>
</evidence>
<dbReference type="InterPro" id="IPR006290">
    <property type="entry name" value="CztS_silS_copS"/>
</dbReference>
<dbReference type="InterPro" id="IPR050428">
    <property type="entry name" value="TCS_sensor_his_kinase"/>
</dbReference>
<dbReference type="GO" id="GO:0000155">
    <property type="term" value="F:phosphorelay sensor kinase activity"/>
    <property type="evidence" value="ECO:0007669"/>
    <property type="project" value="InterPro"/>
</dbReference>
<evidence type="ECO:0000256" key="4">
    <source>
        <dbReference type="ARBA" id="ARBA00022519"/>
    </source>
</evidence>
<evidence type="ECO:0000256" key="7">
    <source>
        <dbReference type="ARBA" id="ARBA00022692"/>
    </source>
</evidence>
<evidence type="ECO:0000256" key="1">
    <source>
        <dbReference type="ARBA" id="ARBA00000085"/>
    </source>
</evidence>
<dbReference type="GO" id="GO:0005886">
    <property type="term" value="C:plasma membrane"/>
    <property type="evidence" value="ECO:0007669"/>
    <property type="project" value="UniProtKB-SubCell"/>
</dbReference>
<comment type="catalytic activity">
    <reaction evidence="1 14">
        <text>ATP + protein L-histidine = ADP + protein N-phospho-L-histidine.</text>
        <dbReference type="EC" id="2.7.13.3"/>
    </reaction>
</comment>
<sequence>MRRSLILRMTLVFALIALIVVGATGLFLYHSVKADILMRADNGVLTRMIRYRNLLHTDLGLEDLRSRPQLFQNMLGDEQDVFLLQRPGHAPLIDINPRQASIPELDVIAEGRTPSRSDLRTGRTADGTPLRVAAARVSIDGEPVKLIIGHLLNKEMALLASYRRWILEAVLSAFLATALFGYMALQRGLRPLRRLARQAADIRPTTLTQRLGLEHTPAELDRLTQSVNGMLDRLEDGYERLTQFSADLAHEIRTPVNALMGHHQVALSHSRSVEEYQSLLVTNLAELERISRLVENILFLARADDAREVIEIRCLSLEEEVRRVVEYFENLAEERSLCFQVRVEGDIRADPMLLRRALSNLVANAVHHGSPASDIIIRIEKERRYCCLIVENRSLHRLQPAQVERLFDRFYRGDASRQSGGDSNGLGLAIVAAIMKLHGGHVRAEARHPDGLQVMLCFPSGQRDNGPVASST</sequence>
<evidence type="ECO:0000256" key="14">
    <source>
        <dbReference type="RuleBase" id="RU364088"/>
    </source>
</evidence>
<dbReference type="STRING" id="657387.BH688_08825"/>
<evidence type="ECO:0000256" key="11">
    <source>
        <dbReference type="ARBA" id="ARBA00022989"/>
    </source>
</evidence>
<evidence type="ECO:0000256" key="5">
    <source>
        <dbReference type="ARBA" id="ARBA00022553"/>
    </source>
</evidence>
<dbReference type="InterPro" id="IPR003661">
    <property type="entry name" value="HisK_dim/P_dom"/>
</dbReference>
<dbReference type="InterPro" id="IPR036097">
    <property type="entry name" value="HisK_dim/P_sf"/>
</dbReference>
<dbReference type="PANTHER" id="PTHR45436">
    <property type="entry name" value="SENSOR HISTIDINE KINASE YKOH"/>
    <property type="match status" value="1"/>
</dbReference>
<dbReference type="PROSITE" id="PS50885">
    <property type="entry name" value="HAMP"/>
    <property type="match status" value="1"/>
</dbReference>
<keyword evidence="11 14" id="KW-1133">Transmembrane helix</keyword>
<dbReference type="PROSITE" id="PS50109">
    <property type="entry name" value="HIS_KIN"/>
    <property type="match status" value="1"/>
</dbReference>
<dbReference type="InterPro" id="IPR003660">
    <property type="entry name" value="HAMP_dom"/>
</dbReference>
<comment type="subcellular location">
    <subcellularLocation>
        <location evidence="2 14">Cell inner membrane</location>
    </subcellularLocation>
</comment>
<organism evidence="15 16">
    <name type="scientific">Kushneria phosphatilytica</name>
    <dbReference type="NCBI Taxonomy" id="657387"/>
    <lineage>
        <taxon>Bacteria</taxon>
        <taxon>Pseudomonadati</taxon>
        <taxon>Pseudomonadota</taxon>
        <taxon>Gammaproteobacteria</taxon>
        <taxon>Oceanospirillales</taxon>
        <taxon>Halomonadaceae</taxon>
        <taxon>Kushneria</taxon>
    </lineage>
</organism>
<keyword evidence="8 14" id="KW-0547">Nucleotide-binding</keyword>
<evidence type="ECO:0000256" key="8">
    <source>
        <dbReference type="ARBA" id="ARBA00022741"/>
    </source>
</evidence>
<dbReference type="EC" id="2.7.13.3" evidence="14"/>
<keyword evidence="9 14" id="KW-0418">Kinase</keyword>
<dbReference type="Pfam" id="PF02518">
    <property type="entry name" value="HATPase_c"/>
    <property type="match status" value="1"/>
</dbReference>
<dbReference type="Gene3D" id="6.10.340.10">
    <property type="match status" value="1"/>
</dbReference>
<gene>
    <name evidence="15" type="ORF">FY550_12845</name>
</gene>
<dbReference type="Pfam" id="PF00672">
    <property type="entry name" value="HAMP"/>
    <property type="match status" value="1"/>
</dbReference>
<keyword evidence="4 14" id="KW-0997">Cell inner membrane</keyword>
<dbReference type="PANTHER" id="PTHR45436:SF3">
    <property type="entry name" value="SENSOR HISTIDINE KINASE HPRS"/>
    <property type="match status" value="1"/>
</dbReference>
<dbReference type="RefSeq" id="WP_070978518.1">
    <property type="nucleotide sequence ID" value="NZ_CP043420.1"/>
</dbReference>
<evidence type="ECO:0000313" key="16">
    <source>
        <dbReference type="Proteomes" id="UP000322553"/>
    </source>
</evidence>
<dbReference type="AlphaFoldDB" id="A0A1S1NV92"/>
<keyword evidence="13 14" id="KW-0472">Membrane</keyword>
<name>A0A1S1NV92_9GAMM</name>
<evidence type="ECO:0000256" key="6">
    <source>
        <dbReference type="ARBA" id="ARBA00022679"/>
    </source>
</evidence>